<evidence type="ECO:0000256" key="3">
    <source>
        <dbReference type="ARBA" id="ARBA00008334"/>
    </source>
</evidence>
<dbReference type="OMA" id="RLCKHGD"/>
<dbReference type="Pfam" id="PF08033">
    <property type="entry name" value="Sec23_BS"/>
    <property type="match status" value="1"/>
</dbReference>
<feature type="domain" description="Sec23/Sec24 trunk" evidence="11">
    <location>
        <begin position="284"/>
        <end position="518"/>
    </location>
</feature>
<proteinExistence type="inferred from homology"/>
<dbReference type="Pfam" id="PF00626">
    <property type="entry name" value="Gelsolin"/>
    <property type="match status" value="1"/>
</dbReference>
<dbReference type="PANTHER" id="PTHR13803">
    <property type="entry name" value="SEC24-RELATED PROTEIN"/>
    <property type="match status" value="1"/>
</dbReference>
<keyword evidence="4" id="KW-0813">Transport</keyword>
<accession>Q6CJ22</accession>
<dbReference type="SUPFAM" id="SSF82919">
    <property type="entry name" value="Zn-finger domain of Sec23/24"/>
    <property type="match status" value="1"/>
</dbReference>
<dbReference type="InterPro" id="IPR036180">
    <property type="entry name" value="Gelsolin-like_dom_sf"/>
</dbReference>
<dbReference type="GO" id="GO:0000139">
    <property type="term" value="C:Golgi membrane"/>
    <property type="evidence" value="ECO:0007669"/>
    <property type="project" value="UniProtKB-SubCell"/>
</dbReference>
<feature type="compositionally biased region" description="Polar residues" evidence="8">
    <location>
        <begin position="54"/>
        <end position="87"/>
    </location>
</feature>
<evidence type="ECO:0000313" key="14">
    <source>
        <dbReference type="EMBL" id="CAG98775.1"/>
    </source>
</evidence>
<evidence type="ECO:0000259" key="12">
    <source>
        <dbReference type="Pfam" id="PF04815"/>
    </source>
</evidence>
<dbReference type="InterPro" id="IPR029006">
    <property type="entry name" value="ADF-H/Gelsolin-like_dom_sf"/>
</dbReference>
<dbReference type="AlphaFoldDB" id="Q6CJ22"/>
<dbReference type="Gene3D" id="1.20.120.730">
    <property type="entry name" value="Sec23/Sec24 helical domain"/>
    <property type="match status" value="1"/>
</dbReference>
<dbReference type="InterPro" id="IPR006900">
    <property type="entry name" value="Sec23/24_helical_dom"/>
</dbReference>
<gene>
    <name evidence="14" type="ORF">KLLA0_F22110g</name>
</gene>
<evidence type="ECO:0000256" key="5">
    <source>
        <dbReference type="ARBA" id="ARBA00022490"/>
    </source>
</evidence>
<evidence type="ECO:0000259" key="13">
    <source>
        <dbReference type="Pfam" id="PF08033"/>
    </source>
</evidence>
<evidence type="ECO:0000256" key="2">
    <source>
        <dbReference type="ARBA" id="ARBA00004496"/>
    </source>
</evidence>
<dbReference type="Pfam" id="PF04815">
    <property type="entry name" value="Sec23_helical"/>
    <property type="match status" value="1"/>
</dbReference>
<dbReference type="EMBL" id="CR382126">
    <property type="protein sequence ID" value="CAG98775.1"/>
    <property type="molecule type" value="Genomic_DNA"/>
</dbReference>
<dbReference type="Pfam" id="PF04810">
    <property type="entry name" value="zf-Sec23_Sec24"/>
    <property type="match status" value="1"/>
</dbReference>
<dbReference type="InterPro" id="IPR036465">
    <property type="entry name" value="vWFA_dom_sf"/>
</dbReference>
<evidence type="ECO:0000256" key="7">
    <source>
        <dbReference type="ARBA" id="ARBA00023034"/>
    </source>
</evidence>
<comment type="subcellular location">
    <subcellularLocation>
        <location evidence="2">Cytoplasm</location>
    </subcellularLocation>
    <subcellularLocation>
        <location evidence="1">Golgi apparatus membrane</location>
    </subcellularLocation>
</comment>
<dbReference type="InterPro" id="IPR007123">
    <property type="entry name" value="Gelsolin-like_dom"/>
</dbReference>
<reference evidence="14 15" key="1">
    <citation type="journal article" date="2004" name="Nature">
        <title>Genome evolution in yeasts.</title>
        <authorList>
            <consortium name="Genolevures"/>
            <person name="Dujon B."/>
            <person name="Sherman D."/>
            <person name="Fischer G."/>
            <person name="Durrens P."/>
            <person name="Casaregola S."/>
            <person name="Lafontaine I."/>
            <person name="de Montigny J."/>
            <person name="Marck C."/>
            <person name="Neuveglise C."/>
            <person name="Talla E."/>
            <person name="Goffard N."/>
            <person name="Frangeul L."/>
            <person name="Aigle M."/>
            <person name="Anthouard V."/>
            <person name="Babour A."/>
            <person name="Barbe V."/>
            <person name="Barnay S."/>
            <person name="Blanchin S."/>
            <person name="Beckerich J.M."/>
            <person name="Beyne E."/>
            <person name="Bleykasten C."/>
            <person name="Boisrame A."/>
            <person name="Boyer J."/>
            <person name="Cattolico L."/>
            <person name="Confanioleri F."/>
            <person name="de Daruvar A."/>
            <person name="Despons L."/>
            <person name="Fabre E."/>
            <person name="Fairhead C."/>
            <person name="Ferry-Dumazet H."/>
            <person name="Groppi A."/>
            <person name="Hantraye F."/>
            <person name="Hennequin C."/>
            <person name="Jauniaux N."/>
            <person name="Joyet P."/>
            <person name="Kachouri R."/>
            <person name="Kerrest A."/>
            <person name="Koszul R."/>
            <person name="Lemaire M."/>
            <person name="Lesur I."/>
            <person name="Ma L."/>
            <person name="Muller H."/>
            <person name="Nicaud J.M."/>
            <person name="Nikolski M."/>
            <person name="Oztas S."/>
            <person name="Ozier-Kalogeropoulos O."/>
            <person name="Pellenz S."/>
            <person name="Potier S."/>
            <person name="Richard G.F."/>
            <person name="Straub M.L."/>
            <person name="Suleau A."/>
            <person name="Swennene D."/>
            <person name="Tekaia F."/>
            <person name="Wesolowski-Louvel M."/>
            <person name="Westhof E."/>
            <person name="Wirth B."/>
            <person name="Zeniou-Meyer M."/>
            <person name="Zivanovic I."/>
            <person name="Bolotin-Fukuhara M."/>
            <person name="Thierry A."/>
            <person name="Bouchier C."/>
            <person name="Caudron B."/>
            <person name="Scarpelli C."/>
            <person name="Gaillardin C."/>
            <person name="Weissenbach J."/>
            <person name="Wincker P."/>
            <person name="Souciet J.L."/>
        </authorList>
    </citation>
    <scope>NUCLEOTIDE SEQUENCE [LARGE SCALE GENOMIC DNA]</scope>
    <source>
        <strain evidence="15">ATCC 8585 / CBS 2359 / DSM 70799 / NBRC 1267 / NRRL Y-1140 / WM37</strain>
    </source>
</reference>
<evidence type="ECO:0000256" key="4">
    <source>
        <dbReference type="ARBA" id="ARBA00022448"/>
    </source>
</evidence>
<evidence type="ECO:0000313" key="15">
    <source>
        <dbReference type="Proteomes" id="UP000000598"/>
    </source>
</evidence>
<dbReference type="InterPro" id="IPR006896">
    <property type="entry name" value="Sec23/24_trunk_dom"/>
</dbReference>
<dbReference type="InParanoid" id="Q6CJ22"/>
<keyword evidence="15" id="KW-1185">Reference proteome</keyword>
<feature type="domain" description="Zinc finger Sec23/Sec24-type" evidence="10">
    <location>
        <begin position="207"/>
        <end position="241"/>
    </location>
</feature>
<feature type="compositionally biased region" description="Polar residues" evidence="8">
    <location>
        <begin position="13"/>
        <end position="23"/>
    </location>
</feature>
<dbReference type="Gene3D" id="2.30.30.380">
    <property type="entry name" value="Zn-finger domain of Sec23/24"/>
    <property type="match status" value="1"/>
</dbReference>
<dbReference type="PANTHER" id="PTHR13803:SF4">
    <property type="entry name" value="SECRETORY 24CD, ISOFORM C"/>
    <property type="match status" value="1"/>
</dbReference>
<evidence type="ECO:0000259" key="11">
    <source>
        <dbReference type="Pfam" id="PF04811"/>
    </source>
</evidence>
<comment type="similarity">
    <text evidence="3">Belongs to the SEC23/SEC24 family. SEC24 subfamily.</text>
</comment>
<dbReference type="Gene3D" id="3.40.50.410">
    <property type="entry name" value="von Willebrand factor, type A domain"/>
    <property type="match status" value="1"/>
</dbReference>
<dbReference type="SUPFAM" id="SSF81811">
    <property type="entry name" value="Helical domain of Sec23/24"/>
    <property type="match status" value="1"/>
</dbReference>
<dbReference type="GO" id="GO:0030127">
    <property type="term" value="C:COPII vesicle coat"/>
    <property type="evidence" value="ECO:0007669"/>
    <property type="project" value="InterPro"/>
</dbReference>
<keyword evidence="5" id="KW-0963">Cytoplasm</keyword>
<keyword evidence="6" id="KW-0653">Protein transport</keyword>
<feature type="domain" description="Gelsolin-like" evidence="9">
    <location>
        <begin position="756"/>
        <end position="793"/>
    </location>
</feature>
<feature type="domain" description="Sec23/Sec24 beta-sandwich" evidence="13">
    <location>
        <begin position="527"/>
        <end position="610"/>
    </location>
</feature>
<dbReference type="Proteomes" id="UP000000598">
    <property type="component" value="Chromosome F"/>
</dbReference>
<dbReference type="InterPro" id="IPR036175">
    <property type="entry name" value="Sec23/24_helical_dom_sf"/>
</dbReference>
<dbReference type="Gene3D" id="3.40.20.10">
    <property type="entry name" value="Severin"/>
    <property type="match status" value="1"/>
</dbReference>
<evidence type="ECO:0000259" key="9">
    <source>
        <dbReference type="Pfam" id="PF00626"/>
    </source>
</evidence>
<organism evidence="14 15">
    <name type="scientific">Kluyveromyces lactis (strain ATCC 8585 / CBS 2359 / DSM 70799 / NBRC 1267 / NRRL Y-1140 / WM37)</name>
    <name type="common">Yeast</name>
    <name type="synonym">Candida sphaerica</name>
    <dbReference type="NCBI Taxonomy" id="284590"/>
    <lineage>
        <taxon>Eukaryota</taxon>
        <taxon>Fungi</taxon>
        <taxon>Dikarya</taxon>
        <taxon>Ascomycota</taxon>
        <taxon>Saccharomycotina</taxon>
        <taxon>Saccharomycetes</taxon>
        <taxon>Saccharomycetales</taxon>
        <taxon>Saccharomycetaceae</taxon>
        <taxon>Kluyveromyces</taxon>
    </lineage>
</organism>
<dbReference type="GO" id="GO:0000149">
    <property type="term" value="F:SNARE binding"/>
    <property type="evidence" value="ECO:0007669"/>
    <property type="project" value="TreeGrafter"/>
</dbReference>
<dbReference type="SUPFAM" id="SSF81995">
    <property type="entry name" value="beta-sandwich domain of Sec23/24"/>
    <property type="match status" value="1"/>
</dbReference>
<dbReference type="InterPro" id="IPR012990">
    <property type="entry name" value="Beta-sandwich_Sec23_24"/>
</dbReference>
<dbReference type="STRING" id="284590.Q6CJ22"/>
<dbReference type="HOGENOM" id="CLU_004589_1_0_1"/>
<evidence type="ECO:0000256" key="8">
    <source>
        <dbReference type="SAM" id="MobiDB-lite"/>
    </source>
</evidence>
<dbReference type="Gene3D" id="2.60.40.1670">
    <property type="entry name" value="beta-sandwich domain of Sec23/24"/>
    <property type="match status" value="1"/>
</dbReference>
<dbReference type="SUPFAM" id="SSF53300">
    <property type="entry name" value="vWA-like"/>
    <property type="match status" value="1"/>
</dbReference>
<dbReference type="PaxDb" id="284590-Q6CJ22"/>
<evidence type="ECO:0000256" key="6">
    <source>
        <dbReference type="ARBA" id="ARBA00022927"/>
    </source>
</evidence>
<dbReference type="InterPro" id="IPR006895">
    <property type="entry name" value="Znf_Sec23_Sec24"/>
</dbReference>
<dbReference type="GO" id="GO:0070971">
    <property type="term" value="C:endoplasmic reticulum exit site"/>
    <property type="evidence" value="ECO:0007669"/>
    <property type="project" value="TreeGrafter"/>
</dbReference>
<sequence>MMATVNGLADDVSNLNLNQTGEGSMQHETKKHRRPNRIYHNFEMAGPSFDRHSPSSSQQSTPLMQQSQIPYSTPLSNDNPYHQAGTSANGLGINGLSINTLTLSAPQPTTTHFVSAQRLESQQTMLRRTFMTSIDSVPPLSTTQYYAEDQGTADPRLMSLSMYNVPNDEHLRAATKLPVGVTVQPFAKLIPVDSIPIADATADSDGPMRCRRCRSYVNSRYQFTFDSKMICNLCHIKSNVPVKQVSPLGLNGLRADAYERPELLKGAVDFLVPSSYNISRENAPVPLHYVFLLDISAFANENKSSLAAIEGIRTSIEYMVENQPNCKVAIIAFDEWIRFFNIRADLEQTQEHIINDPKDIFLPINKGLFALPSEAMHVIQDVLVKLETYITDERFLHRSQSCYGSALEAAKLALEAATDNQGGKIIACLNTLPTTGRGNLSLMRDDGLKKHLRCEDEFYKKLAHDFLKSWIGIDLFVTSTAYIDLAITSYPVIATSGHLHHYSNFNINKDEFKFVNDILGSVKCTVGYQGMLKVRCSSGLSVYNYYSESVKNTDEDPVIPVLTRDQKFDVLFKYDDTLKVGEDICFQAALLYTDIDGVRKVRAINTNAAVNSNVIEVFKFINQDVVSSIMIKDVLATLEDCNFNEIRKNIDRKIIEIFTQYRALCGGSSGGQLILPDSLKTLPMYMLAFEKSELMKQNKSSSRGNERFYDYYKLLFYGASQLSYKLYPQIIPLHDSLNEDDLSFYDDKMQLLQFNNIETLSVRSSHRQLINGGCYLIFQGESCFLWMNENTNLMLIRDLLSYEGPINQLDIFGGRLPDLDTDINIKARNVIKNWSQIINIDYLPVVPLRPNVDPYYSHVMNQLMVEDKSIELVESFDNYLIALHHDIKENIKNDKYIKIGKSAEDGHENFAQKFVHF</sequence>
<evidence type="ECO:0000256" key="1">
    <source>
        <dbReference type="ARBA" id="ARBA00004394"/>
    </source>
</evidence>
<feature type="domain" description="Sec23/Sec24 helical" evidence="12">
    <location>
        <begin position="622"/>
        <end position="722"/>
    </location>
</feature>
<protein>
    <submittedName>
        <fullName evidence="14">KLLA0F22110p</fullName>
    </submittedName>
</protein>
<dbReference type="GO" id="GO:0006886">
    <property type="term" value="P:intracellular protein transport"/>
    <property type="evidence" value="ECO:0007669"/>
    <property type="project" value="InterPro"/>
</dbReference>
<dbReference type="FunCoup" id="Q6CJ22">
    <property type="interactions" value="177"/>
</dbReference>
<dbReference type="KEGG" id="kla:KLLA0_F22110g"/>
<dbReference type="Pfam" id="PF04811">
    <property type="entry name" value="Sec23_trunk"/>
    <property type="match status" value="1"/>
</dbReference>
<dbReference type="InterPro" id="IPR036174">
    <property type="entry name" value="Znf_Sec23_Sec24_sf"/>
</dbReference>
<dbReference type="eggNOG" id="KOG1984">
    <property type="taxonomic scope" value="Eukaryota"/>
</dbReference>
<keyword evidence="7" id="KW-0333">Golgi apparatus</keyword>
<dbReference type="SUPFAM" id="SSF82754">
    <property type="entry name" value="C-terminal, gelsolin-like domain of Sec23/24"/>
    <property type="match status" value="1"/>
</dbReference>
<feature type="region of interest" description="Disordered" evidence="8">
    <location>
        <begin position="1"/>
        <end position="87"/>
    </location>
</feature>
<dbReference type="GO" id="GO:0090110">
    <property type="term" value="P:COPII-coated vesicle cargo loading"/>
    <property type="evidence" value="ECO:0007669"/>
    <property type="project" value="TreeGrafter"/>
</dbReference>
<dbReference type="GO" id="GO:0008270">
    <property type="term" value="F:zinc ion binding"/>
    <property type="evidence" value="ECO:0007669"/>
    <property type="project" value="InterPro"/>
</dbReference>
<evidence type="ECO:0000259" key="10">
    <source>
        <dbReference type="Pfam" id="PF04810"/>
    </source>
</evidence>
<dbReference type="InterPro" id="IPR050550">
    <property type="entry name" value="SEC23_SEC24_subfamily"/>
</dbReference>
<name>Q6CJ22_KLULA</name>